<dbReference type="EMBL" id="JABGBN010000009">
    <property type="protein sequence ID" value="NOL52439.1"/>
    <property type="molecule type" value="Genomic_DNA"/>
</dbReference>
<reference evidence="3 4" key="1">
    <citation type="submission" date="2020-05" db="EMBL/GenBank/DDBJ databases">
        <authorList>
            <person name="Niu N."/>
        </authorList>
    </citation>
    <scope>NUCLEOTIDE SEQUENCE [LARGE SCALE GENOMIC DNA]</scope>
    <source>
        <strain evidence="3 4">3340-03</strain>
    </source>
</reference>
<sequence length="1191" mass="133704">MPIFRKISKWVAWVCISILCLTVVMILMGRYYFSPRIDQWRPQVIEWLQKNAHPQFSLGELSLDWQYWTPSLHLQQLALGPDGTFAQVEHLTLELDIFSSLLNLQPHVQKVNVKGANVVIERNALGEVQVGGKVLSSQNDTLKAKPIQAESIAELLLPWLDWGFERVPRDIQVQEGHIIWRDQYQDNRPDLSFAPVNLHAKHDQQQLDLQLKVSIAEVASSAMALNAHFNRSGSGELKVDWQNWHPQHLKKWLHFPLFMKKGTIEEANISVSFEELALKKFSTRWVLKDFQFLEKSDEDNGLVLQGDKITIAINSNKGLEYPYHFDINTHQLYVQAKDFFRHPMDFNQVHMQGLYRLNEHQKTHLTFDVFKAQLPYGSLDVVGTWDAHPESDNGFIQLQGMIHRMELNKLPHYLPKAIATESLDWLEKAFLKGYIENAQVRVQGNVDHIPFGLRPESGDFQIQGPVKDVGLHYHQFPAKGNTYWPDIFVPSAEVDFNRGTIGIKGGSLQLDEKYGLSSIQAKNAQVSVQHIEKNALVDIRADIQATGESFLQFYRQSPLRTILSNVLDKSQMAGKVEGKLQIAIPVTNPDATTVKSLFNLEQVSFQFTPDHPQLTQASGTLKITEKNVQLDNIQARLLGGQAKLSGGIGAKGDRLSIEGNVTAQGLYEFLPLPGIKKRVKGSAYYTAGFDFLGGDYIDVTIKSSLKGLSVDLPQGLSKVSEQTVPLVVRLKAPQQGKAEQLHVDYNNAWLQVVLERANRRLRQFNRGVVSVNAIPVLPSEDMKLIVRSGDWDVMTWLDFVDEFSSSNPSSGNISLFPMMRYLDMDVDRLSLFGAYINKASLAAQREKDNWIFDVSSPDAKGSVVLSLGKRLVDRIQLNLSQFTLQFSEKEDKSEHVPTRIDLPTIVGDIGRLSWSGSVLGKLTMNSQKTKTDRWNLKQLSLSNEVGTLYATGHLQSSNQMTEADIRLNANALDFGEFLKYFGYEGFLKAGKGQANINLHTDDVSDISLNRLSLKGDMQLDNGTLLKVNSSAMKALALISLQSLSNLGNLGNDTPSAFGKGLAFDYLRSNFELKNQSVYIEDFRLNGPLVAIVATGNTHIPSQNLNFHAAAIPKIEMSGATVLTGIIVNPVVGLGAFLSQWLLSEPLNRALTAYFSVKGTWDNPLINNKPLPSEEDLKEKRKQQELDKFYRN</sequence>
<dbReference type="Pfam" id="PF13116">
    <property type="entry name" value="YhdP"/>
    <property type="match status" value="2"/>
</dbReference>
<dbReference type="PANTHER" id="PTHR38690:SF1">
    <property type="entry name" value="PROTEASE"/>
    <property type="match status" value="1"/>
</dbReference>
<keyword evidence="4" id="KW-1185">Reference proteome</keyword>
<evidence type="ECO:0000259" key="2">
    <source>
        <dbReference type="Pfam" id="PF13116"/>
    </source>
</evidence>
<evidence type="ECO:0000313" key="3">
    <source>
        <dbReference type="EMBL" id="NOL52439.1"/>
    </source>
</evidence>
<evidence type="ECO:0000256" key="1">
    <source>
        <dbReference type="SAM" id="Phobius"/>
    </source>
</evidence>
<comment type="caution">
    <text evidence="3">The sequence shown here is derived from an EMBL/GenBank/DDBJ whole genome shotgun (WGS) entry which is preliminary data.</text>
</comment>
<feature type="transmembrane region" description="Helical" evidence="1">
    <location>
        <begin position="12"/>
        <end position="33"/>
    </location>
</feature>
<protein>
    <recommendedName>
        <fullName evidence="2">YhdP central domain-containing protein</fullName>
    </recommendedName>
</protein>
<feature type="domain" description="YhdP central" evidence="2">
    <location>
        <begin position="1"/>
        <end position="297"/>
    </location>
</feature>
<dbReference type="Proteomes" id="UP000537862">
    <property type="component" value="Unassembled WGS sequence"/>
</dbReference>
<dbReference type="AlphaFoldDB" id="A0A849P446"/>
<keyword evidence="1" id="KW-0472">Membrane</keyword>
<dbReference type="InterPro" id="IPR011836">
    <property type="entry name" value="YhdP"/>
</dbReference>
<name>A0A849P446_9BURK</name>
<feature type="domain" description="YhdP central" evidence="2">
    <location>
        <begin position="324"/>
        <end position="1165"/>
    </location>
</feature>
<gene>
    <name evidence="3" type="ORF">HKX39_09710</name>
</gene>
<evidence type="ECO:0000313" key="4">
    <source>
        <dbReference type="Proteomes" id="UP000537862"/>
    </source>
</evidence>
<keyword evidence="1" id="KW-1133">Transmembrane helix</keyword>
<dbReference type="RefSeq" id="WP_171681128.1">
    <property type="nucleotide sequence ID" value="NZ_JABGBN010000009.1"/>
</dbReference>
<dbReference type="InterPro" id="IPR025263">
    <property type="entry name" value="YhdP_central"/>
</dbReference>
<proteinExistence type="predicted"/>
<accession>A0A849P446</accession>
<organism evidence="3 4">
    <name type="scientific">Pelistega suis</name>
    <dbReference type="NCBI Taxonomy" id="1631957"/>
    <lineage>
        <taxon>Bacteria</taxon>
        <taxon>Pseudomonadati</taxon>
        <taxon>Pseudomonadota</taxon>
        <taxon>Betaproteobacteria</taxon>
        <taxon>Burkholderiales</taxon>
        <taxon>Alcaligenaceae</taxon>
        <taxon>Pelistega</taxon>
    </lineage>
</organism>
<dbReference type="PANTHER" id="PTHR38690">
    <property type="entry name" value="PROTEASE-RELATED"/>
    <property type="match status" value="1"/>
</dbReference>
<keyword evidence="1" id="KW-0812">Transmembrane</keyword>